<dbReference type="RefSeq" id="WP_179507331.1">
    <property type="nucleotide sequence ID" value="NZ_JACCBY010000001.1"/>
</dbReference>
<protein>
    <submittedName>
        <fullName evidence="2">DNA-binding transcriptional regulator YhcF (GntR family)</fullName>
    </submittedName>
</protein>
<dbReference type="Proteomes" id="UP000517753">
    <property type="component" value="Unassembled WGS sequence"/>
</dbReference>
<feature type="compositionally biased region" description="Basic and acidic residues" evidence="1">
    <location>
        <begin position="109"/>
        <end position="141"/>
    </location>
</feature>
<reference evidence="2 3" key="1">
    <citation type="submission" date="2020-07" db="EMBL/GenBank/DDBJ databases">
        <authorList>
            <person name="Partida-Martinez L."/>
            <person name="Huntemann M."/>
            <person name="Clum A."/>
            <person name="Wang J."/>
            <person name="Palaniappan K."/>
            <person name="Ritter S."/>
            <person name="Chen I.-M."/>
            <person name="Stamatis D."/>
            <person name="Reddy T."/>
            <person name="O'Malley R."/>
            <person name="Daum C."/>
            <person name="Shapiro N."/>
            <person name="Ivanova N."/>
            <person name="Kyrpides N."/>
            <person name="Woyke T."/>
        </authorList>
    </citation>
    <scope>NUCLEOTIDE SEQUENCE [LARGE SCALE GENOMIC DNA]</scope>
    <source>
        <strain evidence="2 3">AS2.3</strain>
    </source>
</reference>
<proteinExistence type="predicted"/>
<dbReference type="GO" id="GO:0003677">
    <property type="term" value="F:DNA binding"/>
    <property type="evidence" value="ECO:0007669"/>
    <property type="project" value="UniProtKB-KW"/>
</dbReference>
<keyword evidence="3" id="KW-1185">Reference proteome</keyword>
<keyword evidence="2" id="KW-0238">DNA-binding</keyword>
<dbReference type="EMBL" id="JACCBY010000001">
    <property type="protein sequence ID" value="NYD88773.1"/>
    <property type="molecule type" value="Genomic_DNA"/>
</dbReference>
<reference evidence="2 3" key="2">
    <citation type="submission" date="2020-08" db="EMBL/GenBank/DDBJ databases">
        <title>The Agave Microbiome: Exploring the role of microbial communities in plant adaptations to desert environments.</title>
        <authorList>
            <person name="Partida-Martinez L.P."/>
        </authorList>
    </citation>
    <scope>NUCLEOTIDE SEQUENCE [LARGE SCALE GENOMIC DNA]</scope>
    <source>
        <strain evidence="2 3">AS2.3</strain>
    </source>
</reference>
<sequence length="243" mass="27872">MSGYARFHRSLVGHPAFRNDAEAMAFAYLVLRASWKPVRVRYKGKALSLNRGQLAMSVRDLAEAMDRDKGWVERLLKRLKSETMVETVSETGVMVITICNYEKFQAGNDNRETPRETVGETDARQTQDTEQVREKIKKEEESSNELSPALRPEHVVEAWNEMASRIGLPTVRKLTADRRKRLNARLREHPVEHWTEAIGAIERSPFLRGDSRGGWRADFDFLLQPSSFLKLIEGSYDRSAQAH</sequence>
<accession>A0A7Y9JZG1</accession>
<evidence type="ECO:0000256" key="1">
    <source>
        <dbReference type="SAM" id="MobiDB-lite"/>
    </source>
</evidence>
<feature type="region of interest" description="Disordered" evidence="1">
    <location>
        <begin position="107"/>
        <end position="148"/>
    </location>
</feature>
<gene>
    <name evidence="2" type="ORF">HD841_000542</name>
</gene>
<name>A0A7Y9JZG1_9SPHN</name>
<evidence type="ECO:0000313" key="3">
    <source>
        <dbReference type="Proteomes" id="UP000517753"/>
    </source>
</evidence>
<evidence type="ECO:0000313" key="2">
    <source>
        <dbReference type="EMBL" id="NYD88773.1"/>
    </source>
</evidence>
<dbReference type="AlphaFoldDB" id="A0A7Y9JZG1"/>
<organism evidence="2 3">
    <name type="scientific">Sphingomonas melonis</name>
    <dbReference type="NCBI Taxonomy" id="152682"/>
    <lineage>
        <taxon>Bacteria</taxon>
        <taxon>Pseudomonadati</taxon>
        <taxon>Pseudomonadota</taxon>
        <taxon>Alphaproteobacteria</taxon>
        <taxon>Sphingomonadales</taxon>
        <taxon>Sphingomonadaceae</taxon>
        <taxon>Sphingomonas</taxon>
    </lineage>
</organism>
<comment type="caution">
    <text evidence="2">The sequence shown here is derived from an EMBL/GenBank/DDBJ whole genome shotgun (WGS) entry which is preliminary data.</text>
</comment>